<comment type="similarity">
    <text evidence="3">Belongs to the ATP phosphoribosyltransferase family. Short subfamily.</text>
</comment>
<evidence type="ECO:0000259" key="12">
    <source>
        <dbReference type="Pfam" id="PF01634"/>
    </source>
</evidence>
<evidence type="ECO:0000256" key="9">
    <source>
        <dbReference type="ARBA" id="ARBA00023102"/>
    </source>
</evidence>
<keyword evidence="9" id="KW-0368">Histidine biosynthesis</keyword>
<dbReference type="EMBL" id="VTWH01000001">
    <property type="protein sequence ID" value="KAA0971885.1"/>
    <property type="molecule type" value="Genomic_DNA"/>
</dbReference>
<name>A0A5B0E184_9HYPH</name>
<feature type="domain" description="ATP phosphoribosyltransferase catalytic" evidence="12">
    <location>
        <begin position="54"/>
        <end position="214"/>
    </location>
</feature>
<dbReference type="Proteomes" id="UP000324738">
    <property type="component" value="Unassembled WGS sequence"/>
</dbReference>
<dbReference type="AlphaFoldDB" id="A0A5B0E184"/>
<protein>
    <recommendedName>
        <fullName evidence="5 11">ATP phosphoribosyltransferase</fullName>
        <ecNumber evidence="4 11">2.4.2.17</ecNumber>
    </recommendedName>
</protein>
<dbReference type="PROSITE" id="PS01316">
    <property type="entry name" value="ATP_P_PHORIBOSYLTR"/>
    <property type="match status" value="1"/>
</dbReference>
<dbReference type="SUPFAM" id="SSF53850">
    <property type="entry name" value="Periplasmic binding protein-like II"/>
    <property type="match status" value="1"/>
</dbReference>
<gene>
    <name evidence="13" type="ORF">FPY71_01790</name>
</gene>
<evidence type="ECO:0000256" key="11">
    <source>
        <dbReference type="NCBIfam" id="TIGR00070"/>
    </source>
</evidence>
<evidence type="ECO:0000256" key="4">
    <source>
        <dbReference type="ARBA" id="ARBA00011946"/>
    </source>
</evidence>
<dbReference type="Gene3D" id="3.40.190.10">
    <property type="entry name" value="Periplasmic binding protein-like II"/>
    <property type="match status" value="2"/>
</dbReference>
<accession>A0A5B0E184</accession>
<evidence type="ECO:0000256" key="6">
    <source>
        <dbReference type="ARBA" id="ARBA00022605"/>
    </source>
</evidence>
<dbReference type="InterPro" id="IPR018198">
    <property type="entry name" value="ATP_PRibTrfase_CS"/>
</dbReference>
<dbReference type="PANTHER" id="PTHR21403:SF8">
    <property type="entry name" value="ATP PHOSPHORIBOSYLTRANSFERASE"/>
    <property type="match status" value="1"/>
</dbReference>
<dbReference type="NCBIfam" id="TIGR00070">
    <property type="entry name" value="hisG"/>
    <property type="match status" value="1"/>
</dbReference>
<comment type="catalytic activity">
    <reaction evidence="1">
        <text>1-(5-phospho-beta-D-ribosyl)-ATP + diphosphate = 5-phospho-alpha-D-ribose 1-diphosphate + ATP</text>
        <dbReference type="Rhea" id="RHEA:18473"/>
        <dbReference type="ChEBI" id="CHEBI:30616"/>
        <dbReference type="ChEBI" id="CHEBI:33019"/>
        <dbReference type="ChEBI" id="CHEBI:58017"/>
        <dbReference type="ChEBI" id="CHEBI:73183"/>
        <dbReference type="EC" id="2.4.2.17"/>
    </reaction>
</comment>
<dbReference type="UniPathway" id="UPA00031">
    <property type="reaction ID" value="UER00006"/>
</dbReference>
<comment type="function">
    <text evidence="10">Catalyzes the condensation of ATP and 5-phosphoribose 1-diphosphate to form N'-(5'-phosphoribosyl)-ATP (PR-ATP). Has a crucial role in the pathway because the rate of histidine biosynthesis seems to be controlled primarily by regulation of HisG enzymatic activity.</text>
</comment>
<reference evidence="13 14" key="1">
    <citation type="submission" date="2019-08" db="EMBL/GenBank/DDBJ databases">
        <title>Aureimonas fodiniaquatilis sp. nov., isolated from a coal mine wastewater.</title>
        <authorList>
            <person name="Kim W."/>
        </authorList>
    </citation>
    <scope>NUCLEOTIDE SEQUENCE [LARGE SCALE GENOMIC DNA]</scope>
    <source>
        <strain evidence="13 14">CAU 1482</strain>
    </source>
</reference>
<evidence type="ECO:0000256" key="1">
    <source>
        <dbReference type="ARBA" id="ARBA00000915"/>
    </source>
</evidence>
<dbReference type="RefSeq" id="WP_149297050.1">
    <property type="nucleotide sequence ID" value="NZ_VTWH01000001.1"/>
</dbReference>
<dbReference type="InterPro" id="IPR013820">
    <property type="entry name" value="ATP_PRibTrfase_cat"/>
</dbReference>
<evidence type="ECO:0000256" key="2">
    <source>
        <dbReference type="ARBA" id="ARBA00004667"/>
    </source>
</evidence>
<dbReference type="GO" id="GO:0000105">
    <property type="term" value="P:L-histidine biosynthetic process"/>
    <property type="evidence" value="ECO:0007669"/>
    <property type="project" value="UniProtKB-UniRule"/>
</dbReference>
<evidence type="ECO:0000256" key="7">
    <source>
        <dbReference type="ARBA" id="ARBA00022676"/>
    </source>
</evidence>
<evidence type="ECO:0000256" key="8">
    <source>
        <dbReference type="ARBA" id="ARBA00022679"/>
    </source>
</evidence>
<keyword evidence="8 13" id="KW-0808">Transferase</keyword>
<evidence type="ECO:0000256" key="3">
    <source>
        <dbReference type="ARBA" id="ARBA00009489"/>
    </source>
</evidence>
<comment type="caution">
    <text evidence="13">The sequence shown here is derived from an EMBL/GenBank/DDBJ whole genome shotgun (WGS) entry which is preliminary data.</text>
</comment>
<dbReference type="GO" id="GO:0003879">
    <property type="term" value="F:ATP phosphoribosyltransferase activity"/>
    <property type="evidence" value="ECO:0007669"/>
    <property type="project" value="UniProtKB-UniRule"/>
</dbReference>
<dbReference type="PANTHER" id="PTHR21403">
    <property type="entry name" value="ATP PHOSPHORIBOSYLTRANSFERASE ATP-PRTASE"/>
    <property type="match status" value="1"/>
</dbReference>
<sequence length="229" mass="24567">MTVTLAIPSKGRLKEQSVAALAERGIFVHPDEDSRSYRTRVEGCDGLEVLLLSASEIARELRHGGIHLGVTGEDLLRETLPDFGDKLSIVSRLGFGHADVVVAVPDSWVDVSTMEDLNDVAGGFRAAHGHRLRIATKYWRLTQSFFTRNHGIQTYRIVESLGATEGAPAAGSADIIVDITSTGSTLSANRLRVLSDGLILASQACLARSYTAPHDAAGEAVLSDVVSRF</sequence>
<keyword evidence="7 13" id="KW-0328">Glycosyltransferase</keyword>
<comment type="pathway">
    <text evidence="2">Amino-acid biosynthesis; L-histidine biosynthesis; L-histidine from 5-phospho-alpha-D-ribose 1-diphosphate: step 1/9.</text>
</comment>
<proteinExistence type="inferred from homology"/>
<dbReference type="Pfam" id="PF01634">
    <property type="entry name" value="HisG"/>
    <property type="match status" value="1"/>
</dbReference>
<dbReference type="InterPro" id="IPR001348">
    <property type="entry name" value="ATP_PRibTrfase_HisG"/>
</dbReference>
<evidence type="ECO:0000256" key="10">
    <source>
        <dbReference type="ARBA" id="ARBA00024861"/>
    </source>
</evidence>
<keyword evidence="14" id="KW-1185">Reference proteome</keyword>
<keyword evidence="6" id="KW-0028">Amino-acid biosynthesis</keyword>
<organism evidence="13 14">
    <name type="scientific">Aureimonas fodinaquatilis</name>
    <dbReference type="NCBI Taxonomy" id="2565783"/>
    <lineage>
        <taxon>Bacteria</taxon>
        <taxon>Pseudomonadati</taxon>
        <taxon>Pseudomonadota</taxon>
        <taxon>Alphaproteobacteria</taxon>
        <taxon>Hyphomicrobiales</taxon>
        <taxon>Aurantimonadaceae</taxon>
        <taxon>Aureimonas</taxon>
    </lineage>
</organism>
<evidence type="ECO:0000256" key="5">
    <source>
        <dbReference type="ARBA" id="ARBA00020998"/>
    </source>
</evidence>
<dbReference type="GO" id="GO:0005737">
    <property type="term" value="C:cytoplasm"/>
    <property type="evidence" value="ECO:0007669"/>
    <property type="project" value="InterPro"/>
</dbReference>
<evidence type="ECO:0000313" key="13">
    <source>
        <dbReference type="EMBL" id="KAA0971885.1"/>
    </source>
</evidence>
<evidence type="ECO:0000313" key="14">
    <source>
        <dbReference type="Proteomes" id="UP000324738"/>
    </source>
</evidence>
<dbReference type="OrthoDB" id="9806435at2"/>
<dbReference type="EC" id="2.4.2.17" evidence="4 11"/>